<reference evidence="1" key="1">
    <citation type="submission" date="2020-03" db="EMBL/GenBank/DDBJ databases">
        <authorList>
            <person name="He L."/>
        </authorList>
    </citation>
    <scope>NUCLEOTIDE SEQUENCE</scope>
    <source>
        <strain evidence="1">CkLH20</strain>
    </source>
</reference>
<organism evidence="1 2">
    <name type="scientific">Colletotrichum karsti</name>
    <dbReference type="NCBI Taxonomy" id="1095194"/>
    <lineage>
        <taxon>Eukaryota</taxon>
        <taxon>Fungi</taxon>
        <taxon>Dikarya</taxon>
        <taxon>Ascomycota</taxon>
        <taxon>Pezizomycotina</taxon>
        <taxon>Sordariomycetes</taxon>
        <taxon>Hypocreomycetidae</taxon>
        <taxon>Glomerellales</taxon>
        <taxon>Glomerellaceae</taxon>
        <taxon>Colletotrichum</taxon>
        <taxon>Colletotrichum boninense species complex</taxon>
    </lineage>
</organism>
<sequence length="1256" mass="140259">MRRIEPAEIAEALQPTSKTGDRTAAIKSLSKSLRHADRFRATWDAVGGATGLAAAMAEFSVSDVRTTCRWLGRTASAPDARAERRPALGELVRLLHGPGAPDERPLRRFYQDIVPACELEVVEEWEAKGVEWSGFQKKALARGHRERYEERFLREIFARDGGKSFGEDRALVQGNLALCEKVLGRLLEDEDPRVSGDFMNEFAMPLLVRLLINKKKKNYEEATKEKFLDYVIRALQKNPSQITQQLDTRQSGLLQLIIQKWKMAPADGKERFRLRVVQLLELQPGGKRQLDLSAMFGIAQRTRKRLDPESKYELLRLAFRHLKGYGIDIEDDSEEGLARLRDLPVKGNLWQPWVFFEIEIERSRRLFERLAQAYPGGDFFSPATTKSVLSQPKGPDNSRIGDVEVLRALLTSKSKAGIDDTAWLVRARGIVEDRKKRAEQSREPAHRAFWAKSAMNLAIAAGDLETFGDTVLWARRFVKDPLTSWQLYSGDVLVAEEAKDLLCGVPKKNTPAAAAATPASVKAGVDLADRILVDLTETAIMAVQEPGFKRSRWENVLQLPRAVVDKRLANESVESFNEITKSADSEDQARDITEMLWKPTMEVLLEIEALLYSKTATALLDSRNSVEVQAVYVLRNLRGATPALLAELARFLMDGMRARLGQKRLNVQMGNIIEIVLRVANSDEPALACPFIRDLIMDGGENSSWHRQLINVGFLSNLPSKAAKEFLHTMAGAMRDKMREQNARPFVKGGENKGPKPAIKVTTIKMMAQVLHNNLFISALSTCDILTALLSEARHIDARITIVQSLMSTLEVPSCPPELRARVLDALERHVVPAAAQLSERRPYTEEDWADGLPEVGEETPLLKLLLDQAQNTKLNPDDKQRIAKLVVSALEGSAVTNARWMKLFLATNKLVEGEIELPRCPVNPAMLSSFFAGWTEYMPASLFGMLCEIALTNASPSVEIQRVTKAVKKNRDLVDSNAGKHWLKQFDNTGNNSFALGLGHAAFVLKRYEREIPSKLEGGGGITLQLVQDFVLAAARSFVLNGDFEMLDALFSKLRSVGADNWSAGWKNWQANSVPLMKDAIALIEDIRSGKAARTSSQLRVLPSTIRLRTAVLPMPYHRHPALDEDVDFFVAELSELIDAVASRRLYHADFAHVKSEVLKVIRSEDLALFALKLGRRGSLSQQPTLADYLRLELVGDLLLACKDPKDEHVVEGVRLFLREWAGVGEEELRGMGLAIEGRLRGQGKKAWISLGEQE</sequence>
<protein>
    <submittedName>
        <fullName evidence="1">Uncharacterized protein</fullName>
    </submittedName>
</protein>
<name>A0A9P6LJD2_9PEZI</name>
<dbReference type="OrthoDB" id="2549237at2759"/>
<proteinExistence type="predicted"/>
<gene>
    <name evidence="1" type="ORF">CkaCkLH20_07367</name>
</gene>
<dbReference type="Proteomes" id="UP000781932">
    <property type="component" value="Unassembled WGS sequence"/>
</dbReference>
<dbReference type="AlphaFoldDB" id="A0A9P6LJD2"/>
<dbReference type="RefSeq" id="XP_038744562.1">
    <property type="nucleotide sequence ID" value="XM_038890084.1"/>
</dbReference>
<accession>A0A9P6LJD2</accession>
<evidence type="ECO:0000313" key="1">
    <source>
        <dbReference type="EMBL" id="KAF9875101.1"/>
    </source>
</evidence>
<dbReference type="GeneID" id="62163158"/>
<keyword evidence="2" id="KW-1185">Reference proteome</keyword>
<evidence type="ECO:0000313" key="2">
    <source>
        <dbReference type="Proteomes" id="UP000781932"/>
    </source>
</evidence>
<dbReference type="EMBL" id="JAATWM020000023">
    <property type="protein sequence ID" value="KAF9875101.1"/>
    <property type="molecule type" value="Genomic_DNA"/>
</dbReference>
<reference evidence="1" key="2">
    <citation type="submission" date="2020-11" db="EMBL/GenBank/DDBJ databases">
        <title>Whole genome sequencing of Colletotrichum sp.</title>
        <authorList>
            <person name="Li H."/>
        </authorList>
    </citation>
    <scope>NUCLEOTIDE SEQUENCE</scope>
    <source>
        <strain evidence="1">CkLH20</strain>
    </source>
</reference>
<comment type="caution">
    <text evidence="1">The sequence shown here is derived from an EMBL/GenBank/DDBJ whole genome shotgun (WGS) entry which is preliminary data.</text>
</comment>